<dbReference type="RefSeq" id="WP_086555252.1">
    <property type="nucleotide sequence ID" value="NZ_JAERKX010000019.1"/>
</dbReference>
<evidence type="ECO:0000313" key="3">
    <source>
        <dbReference type="Proteomes" id="UP001301152"/>
    </source>
</evidence>
<name>A0ABT3QH11_9PROT</name>
<feature type="chain" id="PRO_5047294326" description="DUF4142 domain-containing protein" evidence="1">
    <location>
        <begin position="32"/>
        <end position="175"/>
    </location>
</feature>
<protein>
    <recommendedName>
        <fullName evidence="4">DUF4142 domain-containing protein</fullName>
    </recommendedName>
</protein>
<keyword evidence="1" id="KW-0732">Signal</keyword>
<sequence>MFNQKKTLFHPVKMLAVAALAVSCSGLSAFAQTTAAGGNGAAPALSAQQVLAMRQEMTSALNYKLSPDVLPRLTSTLQAIHAAGIQPPGRAGMSLAQQIDMVSKTDKLEPILKANGFTARDFVMSLTCVGLTGSLMNVQGHSGIPQPDAQNVALLKAHPDQLQALIAVLRSESGQ</sequence>
<evidence type="ECO:0008006" key="4">
    <source>
        <dbReference type="Google" id="ProtNLM"/>
    </source>
</evidence>
<dbReference type="EMBL" id="JAPIUZ010000007">
    <property type="protein sequence ID" value="MCX2564573.1"/>
    <property type="molecule type" value="Genomic_DNA"/>
</dbReference>
<accession>A0ABT3QH11</accession>
<reference evidence="2 3" key="1">
    <citation type="submission" date="2022-11" db="EMBL/GenBank/DDBJ databases">
        <title>Genome sequencing of Acetobacter type strain.</title>
        <authorList>
            <person name="Heo J."/>
            <person name="Lee D."/>
            <person name="Han B.-H."/>
            <person name="Hong S.-B."/>
            <person name="Kwon S.-W."/>
        </authorList>
    </citation>
    <scope>NUCLEOTIDE SEQUENCE [LARGE SCALE GENOMIC DNA]</scope>
    <source>
        <strain evidence="2 3">KACC 21253</strain>
    </source>
</reference>
<evidence type="ECO:0000256" key="1">
    <source>
        <dbReference type="SAM" id="SignalP"/>
    </source>
</evidence>
<dbReference type="Proteomes" id="UP001301152">
    <property type="component" value="Unassembled WGS sequence"/>
</dbReference>
<keyword evidence="3" id="KW-1185">Reference proteome</keyword>
<gene>
    <name evidence="2" type="ORF">OQ497_11480</name>
</gene>
<evidence type="ECO:0000313" key="2">
    <source>
        <dbReference type="EMBL" id="MCX2564573.1"/>
    </source>
</evidence>
<organism evidence="2 3">
    <name type="scientific">Acetobacter thailandicus</name>
    <dbReference type="NCBI Taxonomy" id="1502842"/>
    <lineage>
        <taxon>Bacteria</taxon>
        <taxon>Pseudomonadati</taxon>
        <taxon>Pseudomonadota</taxon>
        <taxon>Alphaproteobacteria</taxon>
        <taxon>Acetobacterales</taxon>
        <taxon>Acetobacteraceae</taxon>
        <taxon>Acetobacter</taxon>
    </lineage>
</organism>
<proteinExistence type="predicted"/>
<feature type="signal peptide" evidence="1">
    <location>
        <begin position="1"/>
        <end position="31"/>
    </location>
</feature>
<comment type="caution">
    <text evidence="2">The sequence shown here is derived from an EMBL/GenBank/DDBJ whole genome shotgun (WGS) entry which is preliminary data.</text>
</comment>
<dbReference type="PROSITE" id="PS51257">
    <property type="entry name" value="PROKAR_LIPOPROTEIN"/>
    <property type="match status" value="1"/>
</dbReference>